<dbReference type="Proteomes" id="UP001197093">
    <property type="component" value="Unassembled WGS sequence"/>
</dbReference>
<keyword evidence="3" id="KW-1185">Reference proteome</keyword>
<dbReference type="EMBL" id="JAHCVI010000001">
    <property type="protein sequence ID" value="KAG7294410.1"/>
    <property type="molecule type" value="Genomic_DNA"/>
</dbReference>
<organism evidence="2 3">
    <name type="scientific">Staphylotrichum longicolle</name>
    <dbReference type="NCBI Taxonomy" id="669026"/>
    <lineage>
        <taxon>Eukaryota</taxon>
        <taxon>Fungi</taxon>
        <taxon>Dikarya</taxon>
        <taxon>Ascomycota</taxon>
        <taxon>Pezizomycotina</taxon>
        <taxon>Sordariomycetes</taxon>
        <taxon>Sordariomycetidae</taxon>
        <taxon>Sordariales</taxon>
        <taxon>Chaetomiaceae</taxon>
        <taxon>Staphylotrichum</taxon>
    </lineage>
</organism>
<protein>
    <submittedName>
        <fullName evidence="2">Uncharacterized protein</fullName>
    </submittedName>
</protein>
<gene>
    <name evidence="2" type="ORF">NEMBOFW57_004481</name>
</gene>
<name>A0AAD4F860_9PEZI</name>
<accession>A0AAD4F860</accession>
<dbReference type="InterPro" id="IPR046486">
    <property type="entry name" value="DUF6579"/>
</dbReference>
<evidence type="ECO:0000256" key="1">
    <source>
        <dbReference type="SAM" id="MobiDB-lite"/>
    </source>
</evidence>
<sequence length="309" mass="34742">MGVELSLLFNNGKKSKKKSGRGKATSGDSSGVKIDIGVVNFVEGFRIFTEGIRNLGEAYTTVENGRVHRAEMQRNGQAMRNVIPEVKALVSNLATYVKHRNIHELFLTFLQGANTVAYWVDVLQGDKAQAEIGKLIHGELEAHVGLEAPRKFARQVHMTIKEQMASTPAGDAHDIFFLYHPDTNWHGEFLHIVKRHPLPANFLGMSENLDAIVIWMLFLRRQLGDKLKKARFHLVIPAYRPMLVKDPLIFPEALYPLTIRGLVHNSKPLVWFGLPTIDGVPLHLLELHHIGNLSRPAPGVCRLLELQQQ</sequence>
<dbReference type="AlphaFoldDB" id="A0AAD4F860"/>
<feature type="region of interest" description="Disordered" evidence="1">
    <location>
        <begin position="9"/>
        <end position="28"/>
    </location>
</feature>
<evidence type="ECO:0000313" key="3">
    <source>
        <dbReference type="Proteomes" id="UP001197093"/>
    </source>
</evidence>
<dbReference type="Pfam" id="PF20219">
    <property type="entry name" value="DUF6579"/>
    <property type="match status" value="1"/>
</dbReference>
<reference evidence="2" key="1">
    <citation type="submission" date="2023-02" db="EMBL/GenBank/DDBJ databases">
        <authorList>
            <person name="Palmer J.M."/>
        </authorList>
    </citation>
    <scope>NUCLEOTIDE SEQUENCE</scope>
    <source>
        <strain evidence="2">FW57</strain>
    </source>
</reference>
<proteinExistence type="predicted"/>
<comment type="caution">
    <text evidence="2">The sequence shown here is derived from an EMBL/GenBank/DDBJ whole genome shotgun (WGS) entry which is preliminary data.</text>
</comment>
<evidence type="ECO:0000313" key="2">
    <source>
        <dbReference type="EMBL" id="KAG7294410.1"/>
    </source>
</evidence>